<organism evidence="2 3">
    <name type="scientific">Candidatus Methylacidithermus pantelleriae</name>
    <dbReference type="NCBI Taxonomy" id="2744239"/>
    <lineage>
        <taxon>Bacteria</taxon>
        <taxon>Pseudomonadati</taxon>
        <taxon>Verrucomicrobiota</taxon>
        <taxon>Methylacidiphilae</taxon>
        <taxon>Methylacidiphilales</taxon>
        <taxon>Methylacidiphilaceae</taxon>
        <taxon>Candidatus Methylacidithermus</taxon>
    </lineage>
</organism>
<reference evidence="2" key="1">
    <citation type="submission" date="2021-02" db="EMBL/GenBank/DDBJ databases">
        <authorList>
            <person name="Cremers G."/>
            <person name="Picone N."/>
        </authorList>
    </citation>
    <scope>NUCLEOTIDE SEQUENCE</scope>
    <source>
        <strain evidence="2">PQ17</strain>
    </source>
</reference>
<accession>A0A8J2BM01</accession>
<proteinExistence type="predicted"/>
<keyword evidence="3" id="KW-1185">Reference proteome</keyword>
<sequence>MPYNFLALTRGKLGAQDRHGLRGERSPASDEGGAKGDAAAQG</sequence>
<evidence type="ECO:0000313" key="2">
    <source>
        <dbReference type="EMBL" id="CAF0697871.1"/>
    </source>
</evidence>
<evidence type="ECO:0000256" key="1">
    <source>
        <dbReference type="SAM" id="MobiDB-lite"/>
    </source>
</evidence>
<feature type="compositionally biased region" description="Basic and acidic residues" evidence="1">
    <location>
        <begin position="15"/>
        <end position="34"/>
    </location>
</feature>
<gene>
    <name evidence="2" type="ORF">MPNT_230046</name>
</gene>
<dbReference type="EMBL" id="CAJNOB010000016">
    <property type="protein sequence ID" value="CAF0697871.1"/>
    <property type="molecule type" value="Genomic_DNA"/>
</dbReference>
<feature type="region of interest" description="Disordered" evidence="1">
    <location>
        <begin position="13"/>
        <end position="42"/>
    </location>
</feature>
<dbReference type="AlphaFoldDB" id="A0A8J2BM01"/>
<comment type="caution">
    <text evidence="2">The sequence shown here is derived from an EMBL/GenBank/DDBJ whole genome shotgun (WGS) entry which is preliminary data.</text>
</comment>
<name>A0A8J2BM01_9BACT</name>
<protein>
    <submittedName>
        <fullName evidence="2">Uncharacterized protein</fullName>
    </submittedName>
</protein>
<evidence type="ECO:0000313" key="3">
    <source>
        <dbReference type="Proteomes" id="UP000663859"/>
    </source>
</evidence>
<dbReference type="Proteomes" id="UP000663859">
    <property type="component" value="Unassembled WGS sequence"/>
</dbReference>